<evidence type="ECO:0000256" key="1">
    <source>
        <dbReference type="ARBA" id="ARBA00010554"/>
    </source>
</evidence>
<organism evidence="2 3">
    <name type="scientific">Aminithiophilus ramosus</name>
    <dbReference type="NCBI Taxonomy" id="3029084"/>
    <lineage>
        <taxon>Bacteria</taxon>
        <taxon>Thermotogati</taxon>
        <taxon>Synergistota</taxon>
        <taxon>Synergistia</taxon>
        <taxon>Synergistales</taxon>
        <taxon>Aminithiophilaceae</taxon>
        <taxon>Aminithiophilus</taxon>
    </lineage>
</organism>
<dbReference type="RefSeq" id="WP_274373556.1">
    <property type="nucleotide sequence ID" value="NZ_CP072943.1"/>
</dbReference>
<gene>
    <name evidence="2" type="ORF">KAR29_13685</name>
</gene>
<dbReference type="InterPro" id="IPR015867">
    <property type="entry name" value="N-reg_PII/ATP_PRibTrfase_C"/>
</dbReference>
<protein>
    <submittedName>
        <fullName evidence="2">DUF190 domain-containing protein</fullName>
    </submittedName>
</protein>
<dbReference type="PANTHER" id="PTHR35983">
    <property type="entry name" value="UPF0166 PROTEIN TM_0021"/>
    <property type="match status" value="1"/>
</dbReference>
<dbReference type="Pfam" id="PF02641">
    <property type="entry name" value="DUF190"/>
    <property type="match status" value="1"/>
</dbReference>
<dbReference type="InterPro" id="IPR003793">
    <property type="entry name" value="UPF0166"/>
</dbReference>
<keyword evidence="3" id="KW-1185">Reference proteome</keyword>
<dbReference type="EMBL" id="CP072943">
    <property type="protein sequence ID" value="QTX32329.1"/>
    <property type="molecule type" value="Genomic_DNA"/>
</dbReference>
<dbReference type="AlphaFoldDB" id="A0A9Q7AFL7"/>
<dbReference type="Gene3D" id="3.30.70.120">
    <property type="match status" value="1"/>
</dbReference>
<dbReference type="Proteomes" id="UP000671879">
    <property type="component" value="Chromosome"/>
</dbReference>
<evidence type="ECO:0000313" key="3">
    <source>
        <dbReference type="Proteomes" id="UP000671879"/>
    </source>
</evidence>
<dbReference type="KEGG" id="aram:KAR29_13685"/>
<accession>A0A9Q7AFL7</accession>
<evidence type="ECO:0000313" key="2">
    <source>
        <dbReference type="EMBL" id="QTX32329.1"/>
    </source>
</evidence>
<proteinExistence type="inferred from homology"/>
<reference evidence="3" key="1">
    <citation type="submission" date="2021-04" db="EMBL/GenBank/DDBJ databases">
        <title>A novel Synergistetes isolate from a pyrite-forming mixed culture.</title>
        <authorList>
            <person name="Bunk B."/>
            <person name="Sproer C."/>
            <person name="Spring S."/>
            <person name="Pester M."/>
        </authorList>
    </citation>
    <scope>NUCLEOTIDE SEQUENCE [LARGE SCALE GENOMIC DNA]</scope>
    <source>
        <strain evidence="3">J.5.4.2-T.3.5.2</strain>
    </source>
</reference>
<dbReference type="PANTHER" id="PTHR35983:SF1">
    <property type="entry name" value="UPF0166 PROTEIN TM_0021"/>
    <property type="match status" value="1"/>
</dbReference>
<comment type="similarity">
    <text evidence="1">Belongs to the UPF0166 family.</text>
</comment>
<dbReference type="InterPro" id="IPR011322">
    <property type="entry name" value="N-reg_PII-like_a/b"/>
</dbReference>
<sequence length="113" mass="12417">MKLPSEALLLRIFIGDNDRLEGRSLHLAIVEEARRSGLAGATVLRGALGFGANSRIRTSKILRLSEDLPLVIEIVDAEEKIEAFLPKLDAMIGEGLVTLERVRVVVYRHDGGE</sequence>
<dbReference type="SUPFAM" id="SSF54913">
    <property type="entry name" value="GlnB-like"/>
    <property type="match status" value="1"/>
</dbReference>
<name>A0A9Q7AFL7_9BACT</name>